<keyword evidence="2" id="KW-1185">Reference proteome</keyword>
<comment type="caution">
    <text evidence="1">The sequence shown here is derived from an EMBL/GenBank/DDBJ whole genome shotgun (WGS) entry which is preliminary data.</text>
</comment>
<name>A0A8X6Y7V4_9ARAC</name>
<evidence type="ECO:0000313" key="1">
    <source>
        <dbReference type="EMBL" id="GFY67167.1"/>
    </source>
</evidence>
<organism evidence="1 2">
    <name type="scientific">Trichonephila inaurata madagascariensis</name>
    <dbReference type="NCBI Taxonomy" id="2747483"/>
    <lineage>
        <taxon>Eukaryota</taxon>
        <taxon>Metazoa</taxon>
        <taxon>Ecdysozoa</taxon>
        <taxon>Arthropoda</taxon>
        <taxon>Chelicerata</taxon>
        <taxon>Arachnida</taxon>
        <taxon>Araneae</taxon>
        <taxon>Araneomorphae</taxon>
        <taxon>Entelegynae</taxon>
        <taxon>Araneoidea</taxon>
        <taxon>Nephilidae</taxon>
        <taxon>Trichonephila</taxon>
        <taxon>Trichonephila inaurata</taxon>
    </lineage>
</organism>
<proteinExistence type="predicted"/>
<dbReference type="AlphaFoldDB" id="A0A8X6Y7V4"/>
<dbReference type="EMBL" id="BMAV01016438">
    <property type="protein sequence ID" value="GFY67167.1"/>
    <property type="molecule type" value="Genomic_DNA"/>
</dbReference>
<protein>
    <submittedName>
        <fullName evidence="1">Uncharacterized protein</fullName>
    </submittedName>
</protein>
<sequence length="199" mass="22284">MQCTSDSMNNSCVKCCYRNDSTSFCGQSPTTIVVRSSESSASIMNILSGSPGLGWREDDPKYIIDLTYCSSHQTESKSPYFYYTTLFLLCRRVSQPFVRRNRRHQSAVLLAQMATAVSHQTIELTTRNPVFESNNISDTCYSETCRSNRETKMIPPFMVILTTGNSDRVQPGEESISKGILSRIGHLQSPVIVRCGHCV</sequence>
<accession>A0A8X6Y7V4</accession>
<evidence type="ECO:0000313" key="2">
    <source>
        <dbReference type="Proteomes" id="UP000886998"/>
    </source>
</evidence>
<reference evidence="1" key="1">
    <citation type="submission" date="2020-08" db="EMBL/GenBank/DDBJ databases">
        <title>Multicomponent nature underlies the extraordinary mechanical properties of spider dragline silk.</title>
        <authorList>
            <person name="Kono N."/>
            <person name="Nakamura H."/>
            <person name="Mori M."/>
            <person name="Yoshida Y."/>
            <person name="Ohtoshi R."/>
            <person name="Malay A.D."/>
            <person name="Moran D.A.P."/>
            <person name="Tomita M."/>
            <person name="Numata K."/>
            <person name="Arakawa K."/>
        </authorList>
    </citation>
    <scope>NUCLEOTIDE SEQUENCE</scope>
</reference>
<gene>
    <name evidence="1" type="ORF">TNIN_280951</name>
</gene>
<dbReference type="Proteomes" id="UP000886998">
    <property type="component" value="Unassembled WGS sequence"/>
</dbReference>